<dbReference type="Proteomes" id="UP000182011">
    <property type="component" value="Unassembled WGS sequence"/>
</dbReference>
<accession>A0A0P1MC57</accession>
<accession>A0A0P1MAT5</accession>
<proteinExistence type="predicted"/>
<organism evidence="3 4">
    <name type="scientific">Candidatus Kryptonium thompsonii</name>
    <dbReference type="NCBI Taxonomy" id="1633631"/>
    <lineage>
        <taxon>Bacteria</taxon>
        <taxon>Pseudomonadati</taxon>
        <taxon>Candidatus Kryptoniota</taxon>
        <taxon>Candidatus Kryptonium</taxon>
    </lineage>
</organism>
<accession>A0A0P1L9E7</accession>
<accession>A0A0S4NBW3</accession>
<sequence length="111" mass="12859">MGKLKLNKKEKQALRELKEKLTEKFPDVDIILFGSKARGDFDPESDIDLLILIEEPINSKIEEEINSIAYEIELKYDVVFGKIIENKNFWNSPLARSMPIHQNIDDEGIKI</sequence>
<dbReference type="PANTHER" id="PTHR33933:SF1">
    <property type="entry name" value="PROTEIN ADENYLYLTRANSFERASE MNTA-RELATED"/>
    <property type="match status" value="1"/>
</dbReference>
<dbReference type="InterPro" id="IPR002934">
    <property type="entry name" value="Polymerase_NTP_transf_dom"/>
</dbReference>
<dbReference type="EMBL" id="FAOP01000010">
    <property type="protein sequence ID" value="CUU08666.1"/>
    <property type="molecule type" value="Genomic_DNA"/>
</dbReference>
<accession>A0A0P1MI83</accession>
<accession>A0A0P1NZJ3</accession>
<gene>
    <name evidence="3" type="ORF">JGI4_02150</name>
    <name evidence="2" type="ORF">JGI8_00971</name>
</gene>
<dbReference type="PANTHER" id="PTHR33933">
    <property type="entry name" value="NUCLEOTIDYLTRANSFERASE"/>
    <property type="match status" value="1"/>
</dbReference>
<dbReference type="EMBL" id="CZVI01000010">
    <property type="protein sequence ID" value="CUS86153.1"/>
    <property type="molecule type" value="Genomic_DNA"/>
</dbReference>
<dbReference type="Gene3D" id="3.30.460.10">
    <property type="entry name" value="Beta Polymerase, domain 2"/>
    <property type="match status" value="1"/>
</dbReference>
<protein>
    <recommendedName>
        <fullName evidence="1">Polymerase nucleotidyl transferase domain-containing protein</fullName>
    </recommendedName>
</protein>
<name>A0A0P1MI83_9BACT</name>
<accession>A0A0P1P8B1</accession>
<dbReference type="InterPro" id="IPR043519">
    <property type="entry name" value="NT_sf"/>
</dbReference>
<accession>A0A0P1M2M8</accession>
<evidence type="ECO:0000313" key="3">
    <source>
        <dbReference type="EMBL" id="CUU08666.1"/>
    </source>
</evidence>
<dbReference type="Pfam" id="PF01909">
    <property type="entry name" value="NTP_transf_2"/>
    <property type="match status" value="1"/>
</dbReference>
<evidence type="ECO:0000259" key="1">
    <source>
        <dbReference type="Pfam" id="PF01909"/>
    </source>
</evidence>
<dbReference type="GO" id="GO:0016779">
    <property type="term" value="F:nucleotidyltransferase activity"/>
    <property type="evidence" value="ECO:0007669"/>
    <property type="project" value="InterPro"/>
</dbReference>
<reference evidence="3 4" key="1">
    <citation type="submission" date="2015-11" db="EMBL/GenBank/DDBJ databases">
        <authorList>
            <person name="Zhang Y."/>
            <person name="Guo Z."/>
        </authorList>
    </citation>
    <scope>NUCLEOTIDE SEQUENCE [LARGE SCALE GENOMIC DNA]</scope>
    <source>
        <strain evidence="3">JGI-4</strain>
    </source>
</reference>
<accession>A0A0P1M969</accession>
<feature type="domain" description="Polymerase nucleotidyl transferase" evidence="1">
    <location>
        <begin position="14"/>
        <end position="86"/>
    </location>
</feature>
<evidence type="ECO:0000313" key="4">
    <source>
        <dbReference type="Proteomes" id="UP000182011"/>
    </source>
</evidence>
<dbReference type="InterPro" id="IPR052548">
    <property type="entry name" value="Type_VII_TA_antitoxin"/>
</dbReference>
<dbReference type="AlphaFoldDB" id="A0A0P1MI83"/>
<dbReference type="Proteomes" id="UP000182200">
    <property type="component" value="Unassembled WGS sequence"/>
</dbReference>
<dbReference type="SUPFAM" id="SSF81301">
    <property type="entry name" value="Nucleotidyltransferase"/>
    <property type="match status" value="1"/>
</dbReference>
<accession>A0A0P1NU37</accession>
<keyword evidence="5" id="KW-1185">Reference proteome</keyword>
<dbReference type="RefSeq" id="WP_176697367.1">
    <property type="nucleotide sequence ID" value="NZ_CZVN01000036.1"/>
</dbReference>
<evidence type="ECO:0000313" key="2">
    <source>
        <dbReference type="EMBL" id="CUS86153.1"/>
    </source>
</evidence>
<accession>A0A0P1LVP2</accession>
<reference evidence="2 5" key="2">
    <citation type="submission" date="2015-11" db="EMBL/GenBank/DDBJ databases">
        <authorList>
            <person name="Varghese N."/>
        </authorList>
    </citation>
    <scope>NUCLEOTIDE SEQUENCE [LARGE SCALE GENOMIC DNA]</scope>
    <source>
        <strain evidence="2 5">JGI-8</strain>
    </source>
</reference>
<accession>A0A0P1LWN6</accession>
<dbReference type="STRING" id="1633631.GCA_001442925_02143"/>
<evidence type="ECO:0000313" key="5">
    <source>
        <dbReference type="Proteomes" id="UP000182200"/>
    </source>
</evidence>
<dbReference type="CDD" id="cd05403">
    <property type="entry name" value="NT_KNTase_like"/>
    <property type="match status" value="1"/>
</dbReference>